<dbReference type="PANTHER" id="PTHR21666">
    <property type="entry name" value="PEPTIDASE-RELATED"/>
    <property type="match status" value="1"/>
</dbReference>
<evidence type="ECO:0000256" key="5">
    <source>
        <dbReference type="ARBA" id="ARBA00022833"/>
    </source>
</evidence>
<dbReference type="InterPro" id="IPR050570">
    <property type="entry name" value="Cell_wall_metabolism_enzyme"/>
</dbReference>
<dbReference type="CDD" id="cd12797">
    <property type="entry name" value="M23_peptidase"/>
    <property type="match status" value="1"/>
</dbReference>
<dbReference type="Gene3D" id="2.70.70.10">
    <property type="entry name" value="Glucose Permease (Domain IIA)"/>
    <property type="match status" value="1"/>
</dbReference>
<keyword evidence="7" id="KW-0472">Membrane</keyword>
<accession>A0A4S5BN93</accession>
<dbReference type="Proteomes" id="UP000306236">
    <property type="component" value="Unassembled WGS sequence"/>
</dbReference>
<protein>
    <submittedName>
        <fullName evidence="9">M23 family metallopeptidase</fullName>
    </submittedName>
</protein>
<sequence>MQLIMTDARLSRSYTLNFPLVSVVLALLLTLLAGAAALLVLQSQLRSTEWSAQTSTMSRVLGLANQANESLVAERAAMRRNTDEMARRVGEMQAKLVQLQAMSERVSDLAGVPAPEAGELDVVSMSLDAGGPLFNDVPMESAELMNLLDRIQSDVTAQSDFLMVAETRFLSDVLEWRMIPTQEPVPGRQVGSSFGTRIDPLTGRKATHTGLDFQAPTGTPILAAAGGIVITQQYHAAYGNMLEIDHGNGVISRYAHASKLLAKRGDVVRRGEKIAEVGSTGRSTGPHLHFEVLVNGQQQNPQRFLTAGKQASWSDLLAQNR</sequence>
<evidence type="ECO:0000313" key="9">
    <source>
        <dbReference type="EMBL" id="THJ33719.1"/>
    </source>
</evidence>
<name>A0A4S5BN93_9BURK</name>
<dbReference type="GO" id="GO:0004222">
    <property type="term" value="F:metalloendopeptidase activity"/>
    <property type="evidence" value="ECO:0007669"/>
    <property type="project" value="TreeGrafter"/>
</dbReference>
<organism evidence="9 10">
    <name type="scientific">Lampropedia aestuarii</name>
    <dbReference type="NCBI Taxonomy" id="2562762"/>
    <lineage>
        <taxon>Bacteria</taxon>
        <taxon>Pseudomonadati</taxon>
        <taxon>Pseudomonadota</taxon>
        <taxon>Betaproteobacteria</taxon>
        <taxon>Burkholderiales</taxon>
        <taxon>Comamonadaceae</taxon>
        <taxon>Lampropedia</taxon>
    </lineage>
</organism>
<dbReference type="OrthoDB" id="9815245at2"/>
<gene>
    <name evidence="9" type="ORF">E8K88_08650</name>
</gene>
<keyword evidence="4" id="KW-0378">Hydrolase</keyword>
<feature type="transmembrane region" description="Helical" evidence="7">
    <location>
        <begin position="20"/>
        <end position="41"/>
    </location>
</feature>
<keyword evidence="7" id="KW-0812">Transmembrane</keyword>
<dbReference type="EMBL" id="SSWX01000009">
    <property type="protein sequence ID" value="THJ33719.1"/>
    <property type="molecule type" value="Genomic_DNA"/>
</dbReference>
<keyword evidence="5" id="KW-0862">Zinc</keyword>
<keyword evidence="3" id="KW-0479">Metal-binding</keyword>
<evidence type="ECO:0000256" key="6">
    <source>
        <dbReference type="ARBA" id="ARBA00023049"/>
    </source>
</evidence>
<dbReference type="RefSeq" id="WP_136406254.1">
    <property type="nucleotide sequence ID" value="NZ_SSWX01000009.1"/>
</dbReference>
<dbReference type="InterPro" id="IPR011055">
    <property type="entry name" value="Dup_hybrid_motif"/>
</dbReference>
<evidence type="ECO:0000256" key="3">
    <source>
        <dbReference type="ARBA" id="ARBA00022723"/>
    </source>
</evidence>
<evidence type="ECO:0000256" key="1">
    <source>
        <dbReference type="ARBA" id="ARBA00001947"/>
    </source>
</evidence>
<dbReference type="AlphaFoldDB" id="A0A4S5BN93"/>
<evidence type="ECO:0000256" key="7">
    <source>
        <dbReference type="SAM" id="Phobius"/>
    </source>
</evidence>
<keyword evidence="7" id="KW-1133">Transmembrane helix</keyword>
<dbReference type="FunFam" id="2.70.70.10:FF:000006">
    <property type="entry name" value="M23 family peptidase"/>
    <property type="match status" value="1"/>
</dbReference>
<feature type="domain" description="M23ase beta-sheet core" evidence="8">
    <location>
        <begin position="207"/>
        <end position="301"/>
    </location>
</feature>
<proteinExistence type="predicted"/>
<dbReference type="Pfam" id="PF01551">
    <property type="entry name" value="Peptidase_M23"/>
    <property type="match status" value="1"/>
</dbReference>
<keyword evidence="6" id="KW-0482">Metalloprotease</keyword>
<dbReference type="SUPFAM" id="SSF51261">
    <property type="entry name" value="Duplicated hybrid motif"/>
    <property type="match status" value="1"/>
</dbReference>
<dbReference type="GO" id="GO:0006508">
    <property type="term" value="P:proteolysis"/>
    <property type="evidence" value="ECO:0007669"/>
    <property type="project" value="UniProtKB-KW"/>
</dbReference>
<dbReference type="InterPro" id="IPR016047">
    <property type="entry name" value="M23ase_b-sheet_dom"/>
</dbReference>
<evidence type="ECO:0000259" key="8">
    <source>
        <dbReference type="Pfam" id="PF01551"/>
    </source>
</evidence>
<comment type="cofactor">
    <cofactor evidence="1">
        <name>Zn(2+)</name>
        <dbReference type="ChEBI" id="CHEBI:29105"/>
    </cofactor>
</comment>
<keyword evidence="2" id="KW-0645">Protease</keyword>
<dbReference type="PANTHER" id="PTHR21666:SF288">
    <property type="entry name" value="CELL DIVISION PROTEIN YTFB"/>
    <property type="match status" value="1"/>
</dbReference>
<evidence type="ECO:0000256" key="4">
    <source>
        <dbReference type="ARBA" id="ARBA00022801"/>
    </source>
</evidence>
<evidence type="ECO:0000256" key="2">
    <source>
        <dbReference type="ARBA" id="ARBA00022670"/>
    </source>
</evidence>
<evidence type="ECO:0000313" key="10">
    <source>
        <dbReference type="Proteomes" id="UP000306236"/>
    </source>
</evidence>
<reference evidence="9 10" key="1">
    <citation type="submission" date="2019-04" db="EMBL/GenBank/DDBJ databases">
        <title>Lampropedia sp YIM MLB12 draf genome.</title>
        <authorList>
            <person name="Wang Y.-X."/>
        </authorList>
    </citation>
    <scope>NUCLEOTIDE SEQUENCE [LARGE SCALE GENOMIC DNA]</scope>
    <source>
        <strain evidence="9 10">YIM MLB12</strain>
    </source>
</reference>
<comment type="caution">
    <text evidence="9">The sequence shown here is derived from an EMBL/GenBank/DDBJ whole genome shotgun (WGS) entry which is preliminary data.</text>
</comment>
<keyword evidence="10" id="KW-1185">Reference proteome</keyword>
<dbReference type="GO" id="GO:0046872">
    <property type="term" value="F:metal ion binding"/>
    <property type="evidence" value="ECO:0007669"/>
    <property type="project" value="UniProtKB-KW"/>
</dbReference>